<reference evidence="9 10" key="1">
    <citation type="submission" date="2022-06" db="EMBL/GenBank/DDBJ databases">
        <title>Genomic Encyclopedia of Archaeal and Bacterial Type Strains, Phase II (KMG-II): from individual species to whole genera.</title>
        <authorList>
            <person name="Goeker M."/>
        </authorList>
    </citation>
    <scope>NUCLEOTIDE SEQUENCE [LARGE SCALE GENOMIC DNA]</scope>
    <source>
        <strain evidence="9 10">DSM 44693</strain>
    </source>
</reference>
<feature type="domain" description="Bacterial sugar transferase" evidence="8">
    <location>
        <begin position="322"/>
        <end position="509"/>
    </location>
</feature>
<evidence type="ECO:0000256" key="7">
    <source>
        <dbReference type="SAM" id="Phobius"/>
    </source>
</evidence>
<comment type="caution">
    <text evidence="9">The sequence shown here is derived from an EMBL/GenBank/DDBJ whole genome shotgun (WGS) entry which is preliminary data.</text>
</comment>
<name>A0ABT1HIR3_9NOCA</name>
<feature type="transmembrane region" description="Helical" evidence="7">
    <location>
        <begin position="328"/>
        <end position="348"/>
    </location>
</feature>
<feature type="transmembrane region" description="Helical" evidence="7">
    <location>
        <begin position="84"/>
        <end position="102"/>
    </location>
</feature>
<dbReference type="NCBIfam" id="TIGR03025">
    <property type="entry name" value="EPS_sugtrans"/>
    <property type="match status" value="1"/>
</dbReference>
<keyword evidence="6 7" id="KW-0472">Membrane</keyword>
<proteinExistence type="inferred from homology"/>
<evidence type="ECO:0000256" key="5">
    <source>
        <dbReference type="ARBA" id="ARBA00022989"/>
    </source>
</evidence>
<dbReference type="Pfam" id="PF02397">
    <property type="entry name" value="Bac_transf"/>
    <property type="match status" value="1"/>
</dbReference>
<evidence type="ECO:0000256" key="1">
    <source>
        <dbReference type="ARBA" id="ARBA00004141"/>
    </source>
</evidence>
<dbReference type="PANTHER" id="PTHR30576:SF10">
    <property type="entry name" value="SLL5057 PROTEIN"/>
    <property type="match status" value="1"/>
</dbReference>
<accession>A0ABT1HIR3</accession>
<evidence type="ECO:0000256" key="4">
    <source>
        <dbReference type="ARBA" id="ARBA00022692"/>
    </source>
</evidence>
<dbReference type="InterPro" id="IPR017475">
    <property type="entry name" value="EPS_sugar_tfrase"/>
</dbReference>
<dbReference type="Proteomes" id="UP001206895">
    <property type="component" value="Unassembled WGS sequence"/>
</dbReference>
<evidence type="ECO:0000256" key="6">
    <source>
        <dbReference type="ARBA" id="ARBA00023136"/>
    </source>
</evidence>
<organism evidence="9 10">
    <name type="scientific">Williamsia maris</name>
    <dbReference type="NCBI Taxonomy" id="72806"/>
    <lineage>
        <taxon>Bacteria</taxon>
        <taxon>Bacillati</taxon>
        <taxon>Actinomycetota</taxon>
        <taxon>Actinomycetes</taxon>
        <taxon>Mycobacteriales</taxon>
        <taxon>Nocardiaceae</taxon>
        <taxon>Williamsia</taxon>
    </lineage>
</organism>
<evidence type="ECO:0000259" key="8">
    <source>
        <dbReference type="Pfam" id="PF02397"/>
    </source>
</evidence>
<dbReference type="EMBL" id="JAMTCJ010000003">
    <property type="protein sequence ID" value="MCP2177819.1"/>
    <property type="molecule type" value="Genomic_DNA"/>
</dbReference>
<comment type="similarity">
    <text evidence="2">Belongs to the bacterial sugar transferase family.</text>
</comment>
<keyword evidence="3" id="KW-0808">Transferase</keyword>
<dbReference type="InterPro" id="IPR003362">
    <property type="entry name" value="Bact_transf"/>
</dbReference>
<keyword evidence="4 7" id="KW-0812">Transmembrane</keyword>
<dbReference type="PANTHER" id="PTHR30576">
    <property type="entry name" value="COLANIC BIOSYNTHESIS UDP-GLUCOSE LIPID CARRIER TRANSFERASE"/>
    <property type="match status" value="1"/>
</dbReference>
<evidence type="ECO:0000313" key="10">
    <source>
        <dbReference type="Proteomes" id="UP001206895"/>
    </source>
</evidence>
<evidence type="ECO:0000256" key="3">
    <source>
        <dbReference type="ARBA" id="ARBA00022679"/>
    </source>
</evidence>
<evidence type="ECO:0000313" key="9">
    <source>
        <dbReference type="EMBL" id="MCP2177819.1"/>
    </source>
</evidence>
<dbReference type="Pfam" id="PF13727">
    <property type="entry name" value="CoA_binding_3"/>
    <property type="match status" value="1"/>
</dbReference>
<feature type="transmembrane region" description="Helical" evidence="7">
    <location>
        <begin position="123"/>
        <end position="143"/>
    </location>
</feature>
<evidence type="ECO:0000256" key="2">
    <source>
        <dbReference type="ARBA" id="ARBA00006464"/>
    </source>
</evidence>
<keyword evidence="10" id="KW-1185">Reference proteome</keyword>
<sequence length="515" mass="56353">MLDGGHDGGSELTRTRVATVRSPVRPRTRVASRIAAHDRAESWLDTYVRAVLWTDTAVVIVVVLAAQMLRFGPQSFDDPVGRDHAPAGLVSFVVAVAWLSALRIRQCVDRRIVAAGPAEYSRIVSASFGMFGTLAIIDLLFHLDMARSFLAIALPAGTIGLLASHWLWRARLTRRRRRRLDLHRVIVIGGLSSAQPLIEHLDRNPGLGYDVIGLCVPPEQAGIVGPVAVNGRAVPIVGEFADAREAVSISGATTVAVTSAEALGHSAMRELSWDMEGMDVDMVVAPGVVDVAGPRMRVRPVAGLPLLHVDKPSYDGANRIFKATLDRVGATLLLLIGLPVLVACAVAIKLDTRGPVFYRAERIGINNSPFQMWKFRSMVVDAENMKTSLIALDEGAGALFKIRDDPRVTRVGRFIRRYSLDELPQLFNVLSGAMSMVGPRPPLASEVERYDGPVVRRMLVRPGMTGLWQISGRSDLSWDESVRLDLTYVENWSIMSDAMILWRTFRAVVGRSGAY</sequence>
<feature type="transmembrane region" description="Helical" evidence="7">
    <location>
        <begin position="50"/>
        <end position="72"/>
    </location>
</feature>
<keyword evidence="5 7" id="KW-1133">Transmembrane helix</keyword>
<protein>
    <submittedName>
        <fullName evidence="9">Exopolysaccharide biosynthesis polyprenyl glycosylphosphotransferase</fullName>
    </submittedName>
</protein>
<gene>
    <name evidence="9" type="ORF">LX13_003647</name>
</gene>
<feature type="transmembrane region" description="Helical" evidence="7">
    <location>
        <begin position="149"/>
        <end position="168"/>
    </location>
</feature>
<comment type="subcellular location">
    <subcellularLocation>
        <location evidence="1">Membrane</location>
        <topology evidence="1">Multi-pass membrane protein</topology>
    </subcellularLocation>
</comment>